<dbReference type="InterPro" id="IPR035940">
    <property type="entry name" value="CAP_sf"/>
</dbReference>
<evidence type="ECO:0000313" key="4">
    <source>
        <dbReference type="Proteomes" id="UP000676951"/>
    </source>
</evidence>
<evidence type="ECO:0000313" key="3">
    <source>
        <dbReference type="EMBL" id="QWG23206.1"/>
    </source>
</evidence>
<dbReference type="SUPFAM" id="SSF55797">
    <property type="entry name" value="PR-1-like"/>
    <property type="match status" value="1"/>
</dbReference>
<keyword evidence="4" id="KW-1185">Reference proteome</keyword>
<dbReference type="Proteomes" id="UP000676951">
    <property type="component" value="Chromosome"/>
</dbReference>
<dbReference type="PANTHER" id="PTHR31157:SF1">
    <property type="entry name" value="SCP DOMAIN-CONTAINING PROTEIN"/>
    <property type="match status" value="1"/>
</dbReference>
<feature type="signal peptide" evidence="1">
    <location>
        <begin position="1"/>
        <end position="19"/>
    </location>
</feature>
<reference evidence="3 4" key="1">
    <citation type="submission" date="2021-06" db="EMBL/GenBank/DDBJ databases">
        <title>Bradyrhizobium sp. S2-11-4 Genome sequencing.</title>
        <authorList>
            <person name="Jin L."/>
        </authorList>
    </citation>
    <scope>NUCLEOTIDE SEQUENCE [LARGE SCALE GENOMIC DNA]</scope>
    <source>
        <strain evidence="3 4">S2-11-4</strain>
    </source>
</reference>
<accession>A0A975RXN7</accession>
<evidence type="ECO:0000256" key="1">
    <source>
        <dbReference type="SAM" id="SignalP"/>
    </source>
</evidence>
<evidence type="ECO:0000259" key="2">
    <source>
        <dbReference type="Pfam" id="PF00188"/>
    </source>
</evidence>
<keyword evidence="1" id="KW-0732">Signal</keyword>
<dbReference type="RefSeq" id="WP_215603962.1">
    <property type="nucleotide sequence ID" value="NZ_CP076136.1"/>
</dbReference>
<dbReference type="CDD" id="cd05379">
    <property type="entry name" value="CAP_bacterial"/>
    <property type="match status" value="1"/>
</dbReference>
<dbReference type="Pfam" id="PF00188">
    <property type="entry name" value="CAP"/>
    <property type="match status" value="1"/>
</dbReference>
<name>A0A975RXN7_9BRAD</name>
<dbReference type="InterPro" id="IPR014044">
    <property type="entry name" value="CAP_dom"/>
</dbReference>
<organism evidence="3 4">
    <name type="scientific">Bradyrhizobium sediminis</name>
    <dbReference type="NCBI Taxonomy" id="2840469"/>
    <lineage>
        <taxon>Bacteria</taxon>
        <taxon>Pseudomonadati</taxon>
        <taxon>Pseudomonadota</taxon>
        <taxon>Alphaproteobacteria</taxon>
        <taxon>Hyphomicrobiales</taxon>
        <taxon>Nitrobacteraceae</taxon>
        <taxon>Bradyrhizobium</taxon>
    </lineage>
</organism>
<dbReference type="Gene3D" id="3.40.33.10">
    <property type="entry name" value="CAP"/>
    <property type="match status" value="1"/>
</dbReference>
<dbReference type="AlphaFoldDB" id="A0A975RXN7"/>
<sequence>MRLLLALAFSLGSAATAAAGDYASEISAYRRANGLSVVRADGRLVAVALKQAQAMAASGTITHSVGGQFSSRVAPLRKSRAAENIGAGFLAFSEMLKEWKASRGHRENLLMPGARRVGVASVANPKSPYRKFWAMVITD</sequence>
<gene>
    <name evidence="3" type="ORF">KMZ93_25260</name>
</gene>
<protein>
    <submittedName>
        <fullName evidence="3">CAP domain-containing protein</fullName>
    </submittedName>
</protein>
<dbReference type="PANTHER" id="PTHR31157">
    <property type="entry name" value="SCP DOMAIN-CONTAINING PROTEIN"/>
    <property type="match status" value="1"/>
</dbReference>
<proteinExistence type="predicted"/>
<feature type="domain" description="SCP" evidence="2">
    <location>
        <begin position="25"/>
        <end position="134"/>
    </location>
</feature>
<feature type="chain" id="PRO_5038076764" evidence="1">
    <location>
        <begin position="20"/>
        <end position="139"/>
    </location>
</feature>
<dbReference type="EMBL" id="CP076136">
    <property type="protein sequence ID" value="QWG23206.1"/>
    <property type="molecule type" value="Genomic_DNA"/>
</dbReference>